<feature type="signal peptide" evidence="7">
    <location>
        <begin position="1"/>
        <end position="21"/>
    </location>
</feature>
<keyword evidence="7" id="KW-0732">Signal</keyword>
<keyword evidence="6" id="KW-0030">Aminoacyl-tRNA synthetase</keyword>
<reference evidence="9 10" key="1">
    <citation type="submission" date="2019-07" db="EMBL/GenBank/DDBJ databases">
        <title>Draft genome assembly of a fouling barnacle, Amphibalanus amphitrite (Darwin, 1854): The first reference genome for Thecostraca.</title>
        <authorList>
            <person name="Kim W."/>
        </authorList>
    </citation>
    <scope>NUCLEOTIDE SEQUENCE [LARGE SCALE GENOMIC DNA]</scope>
    <source>
        <strain evidence="9">SNU_AA5</strain>
        <tissue evidence="9">Soma without cirri and trophi</tissue>
    </source>
</reference>
<dbReference type="Gene3D" id="3.30.930.10">
    <property type="entry name" value="Bira Bifunctional Protein, Domain 2"/>
    <property type="match status" value="1"/>
</dbReference>
<name>A0A6A4WVT5_AMPAM</name>
<dbReference type="Pfam" id="PF00152">
    <property type="entry name" value="tRNA-synt_2"/>
    <property type="match status" value="1"/>
</dbReference>
<dbReference type="SUPFAM" id="SSF50249">
    <property type="entry name" value="Nucleic acid-binding proteins"/>
    <property type="match status" value="1"/>
</dbReference>
<evidence type="ECO:0000259" key="8">
    <source>
        <dbReference type="PROSITE" id="PS50862"/>
    </source>
</evidence>
<dbReference type="EMBL" id="VIIS01000669">
    <property type="protein sequence ID" value="KAF0306457.1"/>
    <property type="molecule type" value="Genomic_DNA"/>
</dbReference>
<dbReference type="InterPro" id="IPR012340">
    <property type="entry name" value="NA-bd_OB-fold"/>
</dbReference>
<keyword evidence="4" id="KW-0067">ATP-binding</keyword>
<proteinExistence type="inferred from homology"/>
<feature type="chain" id="PRO_5033526089" evidence="7">
    <location>
        <begin position="22"/>
        <end position="677"/>
    </location>
</feature>
<keyword evidence="10" id="KW-1185">Reference proteome</keyword>
<dbReference type="EMBL" id="VIIS01000669">
    <property type="protein sequence ID" value="KAF0306458.1"/>
    <property type="molecule type" value="Genomic_DNA"/>
</dbReference>
<sequence>MSFQHHLMSSLIPLTSHGTIAVDLSVCTVQCVCPQECGAMLAGRLLRVWRLADTAATGLLRGLRPGPVGRTLQPRLAAPAAVRRASSFQHRTHTCGQLRAKDAGRSVSLCGWLQFKRMRKFITLRDGYGVTQLILPDEDRRLSELVDSLPLESVLQVTGAVRLRPDGQQNQDMKTGDIEVVAHDITVLNKPERELPFNVRSFNKATDPAICPQAKEALRLQYRYLDLRHTELQENLRRRSQMVAEIREYLVRDHDFVDIETPTLFRRTPGGAQEFVVPTRWPGQFYSLVQSPQQFKQLLVIGGLDRYFQIARCYRDEGARPDRQPEFTQVDLELGFTSQQEVQALVEGMLHRCWPQELVTPFPRITFSQAMTQYGTDKPDVRFKWRLVTVTRALRSCGLDVLEKQLNGPDGAAVALVVPDGARHHSRAVQAQHARMAEQAGLAGVSALPADGAGRLGGRLAAPLGAETCSRLAAAAGAGPGDLLLLAAGPEGAARTLLGRLRTHMADTLEEAGVTVRRAGPHFLWVVDFPLFVREEGRLVSAHHPFTRPHAEDEHVVYLDPEQARSQHFDLVLNGWEVGGGSMRIHEPALQRHVLQKVLGEDTAPLQHLLDALASGAPPHGGIALGLDRLVALAAGAPSIRDVIAFPKSSDGRDLMAGAPSDISREEYELYHLKKPS</sequence>
<evidence type="ECO:0000256" key="1">
    <source>
        <dbReference type="ARBA" id="ARBA00006303"/>
    </source>
</evidence>
<comment type="similarity">
    <text evidence="1">Belongs to the class-II aminoacyl-tRNA synthetase family. Type 1 subfamily.</text>
</comment>
<dbReference type="InterPro" id="IPR045864">
    <property type="entry name" value="aa-tRNA-synth_II/BPL/LPL"/>
</dbReference>
<dbReference type="HAMAP" id="MF_00044">
    <property type="entry name" value="Asp_tRNA_synth_type1"/>
    <property type="match status" value="1"/>
</dbReference>
<dbReference type="GO" id="GO:0005739">
    <property type="term" value="C:mitochondrion"/>
    <property type="evidence" value="ECO:0007669"/>
    <property type="project" value="TreeGrafter"/>
</dbReference>
<evidence type="ECO:0000313" key="9">
    <source>
        <dbReference type="EMBL" id="KAF0306458.1"/>
    </source>
</evidence>
<evidence type="ECO:0000256" key="4">
    <source>
        <dbReference type="ARBA" id="ARBA00022840"/>
    </source>
</evidence>
<feature type="domain" description="Aminoacyl-transfer RNA synthetases class-II family profile" evidence="8">
    <location>
        <begin position="239"/>
        <end position="660"/>
    </location>
</feature>
<dbReference type="OrthoDB" id="439710at2759"/>
<dbReference type="NCBIfam" id="NF001750">
    <property type="entry name" value="PRK00476.1"/>
    <property type="match status" value="1"/>
</dbReference>
<dbReference type="SUPFAM" id="SSF55261">
    <property type="entry name" value="GAD domain-like"/>
    <property type="match status" value="1"/>
</dbReference>
<dbReference type="PANTHER" id="PTHR22594">
    <property type="entry name" value="ASPARTYL/LYSYL-TRNA SYNTHETASE"/>
    <property type="match status" value="1"/>
</dbReference>
<protein>
    <submittedName>
        <fullName evidence="9">Aspartate--tRNA ligase, mitochondrial</fullName>
    </submittedName>
</protein>
<organism evidence="9 10">
    <name type="scientific">Amphibalanus amphitrite</name>
    <name type="common">Striped barnacle</name>
    <name type="synonym">Balanus amphitrite</name>
    <dbReference type="NCBI Taxonomy" id="1232801"/>
    <lineage>
        <taxon>Eukaryota</taxon>
        <taxon>Metazoa</taxon>
        <taxon>Ecdysozoa</taxon>
        <taxon>Arthropoda</taxon>
        <taxon>Crustacea</taxon>
        <taxon>Multicrustacea</taxon>
        <taxon>Cirripedia</taxon>
        <taxon>Thoracica</taxon>
        <taxon>Thoracicalcarea</taxon>
        <taxon>Balanomorpha</taxon>
        <taxon>Balanoidea</taxon>
        <taxon>Balanidae</taxon>
        <taxon>Amphibalaninae</taxon>
        <taxon>Amphibalanus</taxon>
    </lineage>
</organism>
<dbReference type="GO" id="GO:0004815">
    <property type="term" value="F:aspartate-tRNA ligase activity"/>
    <property type="evidence" value="ECO:0007669"/>
    <property type="project" value="TreeGrafter"/>
</dbReference>
<dbReference type="Gene3D" id="3.30.1360.30">
    <property type="entry name" value="GAD-like domain"/>
    <property type="match status" value="1"/>
</dbReference>
<dbReference type="Pfam" id="PF01336">
    <property type="entry name" value="tRNA_anti-codon"/>
    <property type="match status" value="1"/>
</dbReference>
<evidence type="ECO:0000256" key="6">
    <source>
        <dbReference type="ARBA" id="ARBA00023146"/>
    </source>
</evidence>
<dbReference type="InterPro" id="IPR002312">
    <property type="entry name" value="Asp/Asn-tRNA-synth_IIb"/>
</dbReference>
<evidence type="ECO:0000256" key="3">
    <source>
        <dbReference type="ARBA" id="ARBA00022741"/>
    </source>
</evidence>
<evidence type="ECO:0000256" key="7">
    <source>
        <dbReference type="SAM" id="SignalP"/>
    </source>
</evidence>
<evidence type="ECO:0000313" key="10">
    <source>
        <dbReference type="Proteomes" id="UP000440578"/>
    </source>
</evidence>
<dbReference type="GO" id="GO:0005524">
    <property type="term" value="F:ATP binding"/>
    <property type="evidence" value="ECO:0007669"/>
    <property type="project" value="UniProtKB-KW"/>
</dbReference>
<keyword evidence="3" id="KW-0547">Nucleotide-binding</keyword>
<dbReference type="Gene3D" id="2.40.50.140">
    <property type="entry name" value="Nucleic acid-binding proteins"/>
    <property type="match status" value="1"/>
</dbReference>
<dbReference type="InterPro" id="IPR004364">
    <property type="entry name" value="Aa-tRNA-synt_II"/>
</dbReference>
<dbReference type="EMBL" id="VIIS01000669">
    <property type="protein sequence ID" value="KAF0306459.1"/>
    <property type="molecule type" value="Genomic_DNA"/>
</dbReference>
<dbReference type="PANTHER" id="PTHR22594:SF5">
    <property type="entry name" value="ASPARTATE--TRNA LIGASE, MITOCHONDRIAL"/>
    <property type="match status" value="1"/>
</dbReference>
<gene>
    <name evidence="9" type="primary">Dars2_2</name>
    <name evidence="9" type="ORF">FJT64_000264</name>
</gene>
<keyword evidence="5" id="KW-0648">Protein biosynthesis</keyword>
<dbReference type="Proteomes" id="UP000440578">
    <property type="component" value="Unassembled WGS sequence"/>
</dbReference>
<evidence type="ECO:0000256" key="2">
    <source>
        <dbReference type="ARBA" id="ARBA00022598"/>
    </source>
</evidence>
<dbReference type="InterPro" id="IPR004524">
    <property type="entry name" value="Asp-tRNA-ligase_1"/>
</dbReference>
<dbReference type="PROSITE" id="PS50862">
    <property type="entry name" value="AA_TRNA_LIGASE_II"/>
    <property type="match status" value="1"/>
</dbReference>
<dbReference type="InterPro" id="IPR004115">
    <property type="entry name" value="GAD-like_sf"/>
</dbReference>
<comment type="caution">
    <text evidence="9">The sequence shown here is derived from an EMBL/GenBank/DDBJ whole genome shotgun (WGS) entry which is preliminary data.</text>
</comment>
<evidence type="ECO:0000256" key="5">
    <source>
        <dbReference type="ARBA" id="ARBA00022917"/>
    </source>
</evidence>
<accession>A0A6A4WVT5</accession>
<dbReference type="InterPro" id="IPR006195">
    <property type="entry name" value="aa-tRNA-synth_II"/>
</dbReference>
<dbReference type="GO" id="GO:0006422">
    <property type="term" value="P:aspartyl-tRNA aminoacylation"/>
    <property type="evidence" value="ECO:0007669"/>
    <property type="project" value="TreeGrafter"/>
</dbReference>
<dbReference type="CDD" id="cd04317">
    <property type="entry name" value="EcAspRS_like_N"/>
    <property type="match status" value="1"/>
</dbReference>
<dbReference type="GO" id="GO:0003676">
    <property type="term" value="F:nucleic acid binding"/>
    <property type="evidence" value="ECO:0007669"/>
    <property type="project" value="InterPro"/>
</dbReference>
<dbReference type="SUPFAM" id="SSF55681">
    <property type="entry name" value="Class II aaRS and biotin synthetases"/>
    <property type="match status" value="1"/>
</dbReference>
<keyword evidence="2 9" id="KW-0436">Ligase</keyword>
<dbReference type="NCBIfam" id="TIGR00459">
    <property type="entry name" value="aspS_bact"/>
    <property type="match status" value="1"/>
</dbReference>
<dbReference type="PRINTS" id="PR01042">
    <property type="entry name" value="TRNASYNTHASP"/>
</dbReference>
<dbReference type="InterPro" id="IPR047089">
    <property type="entry name" value="Asp-tRNA-ligase_1_N"/>
</dbReference>
<dbReference type="InterPro" id="IPR004365">
    <property type="entry name" value="NA-bd_OB_tRNA"/>
</dbReference>
<dbReference type="AlphaFoldDB" id="A0A6A4WVT5"/>